<feature type="non-terminal residue" evidence="1">
    <location>
        <position position="1"/>
    </location>
</feature>
<evidence type="ECO:0000313" key="2">
    <source>
        <dbReference type="Proteomes" id="UP000789860"/>
    </source>
</evidence>
<sequence length="76" mass="9031">RTILSGRMGNPSKPEVKWFNKFLKDYDLIPKYLYKLKAVYSIVVHEAKNMAYTYTITRECLRHLSDNHTSSIQNYM</sequence>
<dbReference type="EMBL" id="CAJVPM010024535">
    <property type="protein sequence ID" value="CAG8654139.1"/>
    <property type="molecule type" value="Genomic_DNA"/>
</dbReference>
<proteinExistence type="predicted"/>
<dbReference type="Proteomes" id="UP000789860">
    <property type="component" value="Unassembled WGS sequence"/>
</dbReference>
<reference evidence="1" key="1">
    <citation type="submission" date="2021-06" db="EMBL/GenBank/DDBJ databases">
        <authorList>
            <person name="Kallberg Y."/>
            <person name="Tangrot J."/>
            <person name="Rosling A."/>
        </authorList>
    </citation>
    <scope>NUCLEOTIDE SEQUENCE</scope>
    <source>
        <strain evidence="1">AU212A</strain>
    </source>
</reference>
<protein>
    <submittedName>
        <fullName evidence="1">351_t:CDS:1</fullName>
    </submittedName>
</protein>
<name>A0ACA9NJM0_9GLOM</name>
<organism evidence="1 2">
    <name type="scientific">Scutellospora calospora</name>
    <dbReference type="NCBI Taxonomy" id="85575"/>
    <lineage>
        <taxon>Eukaryota</taxon>
        <taxon>Fungi</taxon>
        <taxon>Fungi incertae sedis</taxon>
        <taxon>Mucoromycota</taxon>
        <taxon>Glomeromycotina</taxon>
        <taxon>Glomeromycetes</taxon>
        <taxon>Diversisporales</taxon>
        <taxon>Gigasporaceae</taxon>
        <taxon>Scutellospora</taxon>
    </lineage>
</organism>
<comment type="caution">
    <text evidence="1">The sequence shown here is derived from an EMBL/GenBank/DDBJ whole genome shotgun (WGS) entry which is preliminary data.</text>
</comment>
<keyword evidence="2" id="KW-1185">Reference proteome</keyword>
<evidence type="ECO:0000313" key="1">
    <source>
        <dbReference type="EMBL" id="CAG8654139.1"/>
    </source>
</evidence>
<gene>
    <name evidence="1" type="ORF">SCALOS_LOCUS8772</name>
</gene>
<accession>A0ACA9NJM0</accession>